<accession>A0ABZ0JUI4</accession>
<proteinExistence type="predicted"/>
<evidence type="ECO:0000313" key="2">
    <source>
        <dbReference type="EMBL" id="WOT03960.1"/>
    </source>
</evidence>
<evidence type="ECO:0000256" key="1">
    <source>
        <dbReference type="SAM" id="SignalP"/>
    </source>
</evidence>
<dbReference type="EMBL" id="CP136522">
    <property type="protein sequence ID" value="WOT03960.1"/>
    <property type="molecule type" value="Genomic_DNA"/>
</dbReference>
<feature type="chain" id="PRO_5045663076" description="DUF3887 domain-containing protein" evidence="1">
    <location>
        <begin position="20"/>
        <end position="138"/>
    </location>
</feature>
<sequence>MKNLITGIALCCLSFSSTAYEGSPKSQVAAYFSDLVAGKYSTAIDSLYSSNPLMASKAQQLTLLKQQVSSVPALYGKLHGYETLSHEELSPSLVRIVTIAKHQNHPVNWEFYFYKINSTWVVSHGTFGDQFQYIGKKK</sequence>
<keyword evidence="1" id="KW-0732">Signal</keyword>
<organism evidence="2 3">
    <name type="scientific">Shewanella youngdeokensis</name>
    <dbReference type="NCBI Taxonomy" id="2999068"/>
    <lineage>
        <taxon>Bacteria</taxon>
        <taxon>Pseudomonadati</taxon>
        <taxon>Pseudomonadota</taxon>
        <taxon>Gammaproteobacteria</taxon>
        <taxon>Alteromonadales</taxon>
        <taxon>Shewanellaceae</taxon>
        <taxon>Shewanella</taxon>
    </lineage>
</organism>
<gene>
    <name evidence="2" type="ORF">RGE70_11495</name>
</gene>
<dbReference type="Proteomes" id="UP001529491">
    <property type="component" value="Chromosome"/>
</dbReference>
<name>A0ABZ0JUI4_9GAMM</name>
<protein>
    <recommendedName>
        <fullName evidence="4">DUF3887 domain-containing protein</fullName>
    </recommendedName>
</protein>
<reference evidence="2 3" key="1">
    <citation type="submission" date="2023-10" db="EMBL/GenBank/DDBJ databases">
        <title>Complete genome sequence of Shewanella sp. DAU334.</title>
        <authorList>
            <person name="Lee Y.-S."/>
            <person name="Jeong H.-R."/>
            <person name="Hwang E.-J."/>
            <person name="Choi Y.-L."/>
            <person name="Kim G.-D."/>
        </authorList>
    </citation>
    <scope>NUCLEOTIDE SEQUENCE [LARGE SCALE GENOMIC DNA]</scope>
    <source>
        <strain evidence="2 3">DAU334</strain>
    </source>
</reference>
<evidence type="ECO:0000313" key="3">
    <source>
        <dbReference type="Proteomes" id="UP001529491"/>
    </source>
</evidence>
<evidence type="ECO:0008006" key="4">
    <source>
        <dbReference type="Google" id="ProtNLM"/>
    </source>
</evidence>
<feature type="signal peptide" evidence="1">
    <location>
        <begin position="1"/>
        <end position="19"/>
    </location>
</feature>
<dbReference type="RefSeq" id="WP_310471591.1">
    <property type="nucleotide sequence ID" value="NZ_CP136522.1"/>
</dbReference>
<keyword evidence="3" id="KW-1185">Reference proteome</keyword>